<dbReference type="Pfam" id="PF09822">
    <property type="entry name" value="ABC_transp_aux"/>
    <property type="match status" value="1"/>
</dbReference>
<comment type="caution">
    <text evidence="4">The sequence shown here is derived from an EMBL/GenBank/DDBJ whole genome shotgun (WGS) entry which is preliminary data.</text>
</comment>
<keyword evidence="1" id="KW-0812">Transmembrane</keyword>
<dbReference type="InterPro" id="IPR019196">
    <property type="entry name" value="ABC_transp_unknown"/>
</dbReference>
<keyword evidence="1" id="KW-0472">Membrane</keyword>
<feature type="transmembrane region" description="Helical" evidence="1">
    <location>
        <begin position="12"/>
        <end position="30"/>
    </location>
</feature>
<dbReference type="RefSeq" id="WP_235293579.1">
    <property type="nucleotide sequence ID" value="NZ_BSOH01000037.1"/>
</dbReference>
<evidence type="ECO:0000259" key="2">
    <source>
        <dbReference type="Pfam" id="PF09822"/>
    </source>
</evidence>
<evidence type="ECO:0000256" key="1">
    <source>
        <dbReference type="SAM" id="Phobius"/>
    </source>
</evidence>
<dbReference type="NCBIfam" id="TIGR03521">
    <property type="entry name" value="GldG"/>
    <property type="match status" value="1"/>
</dbReference>
<evidence type="ECO:0000259" key="3">
    <source>
        <dbReference type="Pfam" id="PF23357"/>
    </source>
</evidence>
<keyword evidence="5" id="KW-1185">Reference proteome</keyword>
<dbReference type="AlphaFoldDB" id="A0AA37SUX5"/>
<gene>
    <name evidence="4" type="primary">gldG</name>
    <name evidence="4" type="ORF">GCM10007940_46750</name>
</gene>
<reference evidence="4" key="1">
    <citation type="journal article" date="2014" name="Int. J. Syst. Evol. Microbiol.">
        <title>Complete genome sequence of Corynebacterium casei LMG S-19264T (=DSM 44701T), isolated from a smear-ripened cheese.</title>
        <authorList>
            <consortium name="US DOE Joint Genome Institute (JGI-PGF)"/>
            <person name="Walter F."/>
            <person name="Albersmeier A."/>
            <person name="Kalinowski J."/>
            <person name="Ruckert C."/>
        </authorList>
    </citation>
    <scope>NUCLEOTIDE SEQUENCE</scope>
    <source>
        <strain evidence="4">NBRC 108769</strain>
    </source>
</reference>
<feature type="domain" description="ABC-type uncharacterised transport system" evidence="2">
    <location>
        <begin position="192"/>
        <end position="501"/>
    </location>
</feature>
<proteinExistence type="predicted"/>
<feature type="domain" description="DUF7088" evidence="3">
    <location>
        <begin position="37"/>
        <end position="144"/>
    </location>
</feature>
<sequence>MKGQAARDFLNFGLLIGVIIALNVVGNYVYKIWDFTEEKRYTLTDATENFLTELDEVVYVRVLLDGNLPSGFTRLRQSALETLKDFRSINPLIEFDFEDPTKGSTEKTNARKEELAENGIYPTNLRVAQDNETVEKLIYPYAILNIGDRSIAVNLLEAQGVGITDEVALNNSVSLLEYKFADAIQKLTTSRKPNILLTEGNGELRPQQTAALETILKNNYNIGRINLDSIYTIGDELDLLIMAGPTSEISQRSQFLIDQYVMKGGKVLWMIDYLTASLDSISKYGNYLPDIYPLGLEDMFFKYGVRIQPNLILDLESTRIPQVIGNQGGKAQQELIPYVYHPLVGSTSQHPIVKSIDRVNFFFPSTIDTIQTKANIHKEILLSSSNYSRFQVAPMRMNFEILRYKPDETKFDKGPQPIAVLLEGAFESFFKNRVSERMSSMLQDLGEEFKDKSEPTRMIFISDSDFAKNLYSPANNRISPLGFNQWEQFTFKGNQQFIFNAIEYLLDDKGLIAARGKDVKLRLLNKVKIQNERKYWQFLNIGLPLLFLIVLGIIYNFIRRRKYSRTDGK</sequence>
<dbReference type="Pfam" id="PF23357">
    <property type="entry name" value="DUF7088"/>
    <property type="match status" value="1"/>
</dbReference>
<feature type="transmembrane region" description="Helical" evidence="1">
    <location>
        <begin position="535"/>
        <end position="558"/>
    </location>
</feature>
<accession>A0AA37SUX5</accession>
<reference evidence="4" key="2">
    <citation type="submission" date="2023-01" db="EMBL/GenBank/DDBJ databases">
        <title>Draft genome sequence of Portibacter lacus strain NBRC 108769.</title>
        <authorList>
            <person name="Sun Q."/>
            <person name="Mori K."/>
        </authorList>
    </citation>
    <scope>NUCLEOTIDE SEQUENCE</scope>
    <source>
        <strain evidence="4">NBRC 108769</strain>
    </source>
</reference>
<evidence type="ECO:0000313" key="5">
    <source>
        <dbReference type="Proteomes" id="UP001156666"/>
    </source>
</evidence>
<dbReference type="InterPro" id="IPR019863">
    <property type="entry name" value="Motility-assoc_ABC-rel_GldG"/>
</dbReference>
<keyword evidence="1" id="KW-1133">Transmembrane helix</keyword>
<protein>
    <submittedName>
        <fullName evidence="4">Gliding motility-associated ABC transporter substrate-binding protein GldG</fullName>
    </submittedName>
</protein>
<dbReference type="EMBL" id="BSOH01000037">
    <property type="protein sequence ID" value="GLR20059.1"/>
    <property type="molecule type" value="Genomic_DNA"/>
</dbReference>
<dbReference type="InterPro" id="IPR055396">
    <property type="entry name" value="DUF7088"/>
</dbReference>
<name>A0AA37SUX5_9BACT</name>
<dbReference type="Proteomes" id="UP001156666">
    <property type="component" value="Unassembled WGS sequence"/>
</dbReference>
<evidence type="ECO:0000313" key="4">
    <source>
        <dbReference type="EMBL" id="GLR20059.1"/>
    </source>
</evidence>
<organism evidence="4 5">
    <name type="scientific">Portibacter lacus</name>
    <dbReference type="NCBI Taxonomy" id="1099794"/>
    <lineage>
        <taxon>Bacteria</taxon>
        <taxon>Pseudomonadati</taxon>
        <taxon>Bacteroidota</taxon>
        <taxon>Saprospiria</taxon>
        <taxon>Saprospirales</taxon>
        <taxon>Haliscomenobacteraceae</taxon>
        <taxon>Portibacter</taxon>
    </lineage>
</organism>